<evidence type="ECO:0000313" key="5">
    <source>
        <dbReference type="Proteomes" id="UP001050691"/>
    </source>
</evidence>
<gene>
    <name evidence="4" type="ORF">Clacol_003482</name>
</gene>
<protein>
    <submittedName>
        <fullName evidence="4">Uncharacterized protein</fullName>
    </submittedName>
</protein>
<dbReference type="PANTHER" id="PTHR44169">
    <property type="entry name" value="NADPH-DEPENDENT 1-ACYLDIHYDROXYACETONE PHOSPHATE REDUCTASE"/>
    <property type="match status" value="1"/>
</dbReference>
<comment type="caution">
    <text evidence="4">The sequence shown here is derived from an EMBL/GenBank/DDBJ whole genome shotgun (WGS) entry which is preliminary data.</text>
</comment>
<name>A0AAV5A8G6_9AGAM</name>
<keyword evidence="5" id="KW-1185">Reference proteome</keyword>
<evidence type="ECO:0000313" key="4">
    <source>
        <dbReference type="EMBL" id="GJJ09260.1"/>
    </source>
</evidence>
<dbReference type="InterPro" id="IPR002347">
    <property type="entry name" value="SDR_fam"/>
</dbReference>
<comment type="similarity">
    <text evidence="1 3">Belongs to the short-chain dehydrogenases/reductases (SDR) family.</text>
</comment>
<proteinExistence type="inferred from homology"/>
<organism evidence="4 5">
    <name type="scientific">Clathrus columnatus</name>
    <dbReference type="NCBI Taxonomy" id="1419009"/>
    <lineage>
        <taxon>Eukaryota</taxon>
        <taxon>Fungi</taxon>
        <taxon>Dikarya</taxon>
        <taxon>Basidiomycota</taxon>
        <taxon>Agaricomycotina</taxon>
        <taxon>Agaricomycetes</taxon>
        <taxon>Phallomycetidae</taxon>
        <taxon>Phallales</taxon>
        <taxon>Clathraceae</taxon>
        <taxon>Clathrus</taxon>
    </lineage>
</organism>
<dbReference type="GO" id="GO:0016491">
    <property type="term" value="F:oxidoreductase activity"/>
    <property type="evidence" value="ECO:0007669"/>
    <property type="project" value="UniProtKB-KW"/>
</dbReference>
<dbReference type="SUPFAM" id="SSF51735">
    <property type="entry name" value="NAD(P)-binding Rossmann-fold domains"/>
    <property type="match status" value="1"/>
</dbReference>
<evidence type="ECO:0000256" key="1">
    <source>
        <dbReference type="ARBA" id="ARBA00006484"/>
    </source>
</evidence>
<dbReference type="Pfam" id="PF00106">
    <property type="entry name" value="adh_short"/>
    <property type="match status" value="2"/>
</dbReference>
<keyword evidence="2" id="KW-0560">Oxidoreductase</keyword>
<dbReference type="PRINTS" id="PR00081">
    <property type="entry name" value="GDHRDH"/>
</dbReference>
<dbReference type="InterPro" id="IPR036291">
    <property type="entry name" value="NAD(P)-bd_dom_sf"/>
</dbReference>
<dbReference type="PRINTS" id="PR00080">
    <property type="entry name" value="SDRFAMILY"/>
</dbReference>
<dbReference type="EMBL" id="BPWL01000004">
    <property type="protein sequence ID" value="GJJ09260.1"/>
    <property type="molecule type" value="Genomic_DNA"/>
</dbReference>
<dbReference type="Gene3D" id="3.40.50.720">
    <property type="entry name" value="NAD(P)-binding Rossmann-like Domain"/>
    <property type="match status" value="1"/>
</dbReference>
<evidence type="ECO:0000256" key="3">
    <source>
        <dbReference type="RuleBase" id="RU000363"/>
    </source>
</evidence>
<evidence type="ECO:0000256" key="2">
    <source>
        <dbReference type="ARBA" id="ARBA00023002"/>
    </source>
</evidence>
<dbReference type="Proteomes" id="UP001050691">
    <property type="component" value="Unassembled WGS sequence"/>
</dbReference>
<accession>A0AAV5A8G6</accession>
<reference evidence="4" key="1">
    <citation type="submission" date="2021-10" db="EMBL/GenBank/DDBJ databases">
        <title>De novo Genome Assembly of Clathrus columnatus (Basidiomycota, Fungi) Using Illumina and Nanopore Sequence Data.</title>
        <authorList>
            <person name="Ogiso-Tanaka E."/>
            <person name="Itagaki H."/>
            <person name="Hosoya T."/>
            <person name="Hosaka K."/>
        </authorList>
    </citation>
    <scope>NUCLEOTIDE SEQUENCE</scope>
    <source>
        <strain evidence="4">MO-923</strain>
    </source>
</reference>
<dbReference type="AlphaFoldDB" id="A0AAV5A8G6"/>
<dbReference type="PANTHER" id="PTHR44169:SF6">
    <property type="entry name" value="NADPH-DEPENDENT 1-ACYLDIHYDROXYACETONE PHOSPHATE REDUCTASE"/>
    <property type="match status" value="1"/>
</dbReference>
<sequence length="266" mass="29976">MASDRLKTDMSTVNRKVAVVTGASAGGIGFYLCQSLLNRGFIVYATARTLAAMNELEHPNVRKVALEVTNDEQVEATFKSLFDNEERLDLVINNAGTYSTGPLVENSSDHFKYVLDVNVVSILRVCRAVVPPSPWAGIYQSSKAAVRVFTEVLEMECRPFHVRVVLVEPGSVESKLCDNFVDYTPPEGSVYSNLVESIRYRVTMSRNNCMTSDVFAELLVPKIIRPRPPKYILDGNKWLIFTILSWLPRSWALNVLYFWMVTLKKP</sequence>